<dbReference type="EMBL" id="VOIH02000002">
    <property type="protein sequence ID" value="KAF3452739.1"/>
    <property type="molecule type" value="Genomic_DNA"/>
</dbReference>
<evidence type="ECO:0000256" key="5">
    <source>
        <dbReference type="SAM" id="MobiDB-lite"/>
    </source>
</evidence>
<dbReference type="InterPro" id="IPR047171">
    <property type="entry name" value="BAZ1A"/>
</dbReference>
<evidence type="ECO:0000259" key="7">
    <source>
        <dbReference type="PROSITE" id="PS51050"/>
    </source>
</evidence>
<dbReference type="InterPro" id="IPR019787">
    <property type="entry name" value="Znf_PHD-finger"/>
</dbReference>
<feature type="region of interest" description="Disordered" evidence="5">
    <location>
        <begin position="391"/>
        <end position="415"/>
    </location>
</feature>
<name>A0A8K0HID5_9ROSA</name>
<dbReference type="SMART" id="SM00249">
    <property type="entry name" value="PHD"/>
    <property type="match status" value="1"/>
</dbReference>
<dbReference type="InterPro" id="IPR011011">
    <property type="entry name" value="Znf_FYVE_PHD"/>
</dbReference>
<reference evidence="8" key="1">
    <citation type="submission" date="2020-03" db="EMBL/GenBank/DDBJ databases">
        <title>A high-quality chromosome-level genome assembly of a woody plant with both climbing and erect habits, Rhamnella rubrinervis.</title>
        <authorList>
            <person name="Lu Z."/>
            <person name="Yang Y."/>
            <person name="Zhu X."/>
            <person name="Sun Y."/>
        </authorList>
    </citation>
    <scope>NUCLEOTIDE SEQUENCE</scope>
    <source>
        <strain evidence="8">BYM</strain>
        <tissue evidence="8">Leaf</tissue>
    </source>
</reference>
<keyword evidence="1" id="KW-0479">Metal-binding</keyword>
<dbReference type="GO" id="GO:0008623">
    <property type="term" value="C:CHRAC"/>
    <property type="evidence" value="ECO:0007669"/>
    <property type="project" value="TreeGrafter"/>
</dbReference>
<evidence type="ECO:0000313" key="8">
    <source>
        <dbReference type="EMBL" id="KAF3452739.1"/>
    </source>
</evidence>
<dbReference type="PANTHER" id="PTHR46510:SF1">
    <property type="entry name" value="BROMODOMAIN ADJACENT TO ZINC FINGER DOMAIN PROTEIN 1A"/>
    <property type="match status" value="1"/>
</dbReference>
<dbReference type="GO" id="GO:0000228">
    <property type="term" value="C:nuclear chromosome"/>
    <property type="evidence" value="ECO:0007669"/>
    <property type="project" value="TreeGrafter"/>
</dbReference>
<dbReference type="PROSITE" id="PS50016">
    <property type="entry name" value="ZF_PHD_2"/>
    <property type="match status" value="1"/>
</dbReference>
<evidence type="ECO:0000259" key="6">
    <source>
        <dbReference type="PROSITE" id="PS50016"/>
    </source>
</evidence>
<dbReference type="Gene3D" id="3.30.40.10">
    <property type="entry name" value="Zinc/RING finger domain, C3HC4 (zinc finger)"/>
    <property type="match status" value="1"/>
</dbReference>
<dbReference type="GO" id="GO:0045740">
    <property type="term" value="P:positive regulation of DNA replication"/>
    <property type="evidence" value="ECO:0007669"/>
    <property type="project" value="TreeGrafter"/>
</dbReference>
<feature type="domain" description="PHD-type" evidence="6">
    <location>
        <begin position="284"/>
        <end position="334"/>
    </location>
</feature>
<dbReference type="GO" id="GO:0006355">
    <property type="term" value="P:regulation of DNA-templated transcription"/>
    <property type="evidence" value="ECO:0007669"/>
    <property type="project" value="TreeGrafter"/>
</dbReference>
<dbReference type="SUPFAM" id="SSF57903">
    <property type="entry name" value="FYVE/PHD zinc finger"/>
    <property type="match status" value="1"/>
</dbReference>
<protein>
    <submittedName>
        <fullName evidence="8">Uncharacterized protein</fullName>
    </submittedName>
</protein>
<dbReference type="GO" id="GO:0003677">
    <property type="term" value="F:DNA binding"/>
    <property type="evidence" value="ECO:0007669"/>
    <property type="project" value="TreeGrafter"/>
</dbReference>
<evidence type="ECO:0000256" key="1">
    <source>
        <dbReference type="ARBA" id="ARBA00022723"/>
    </source>
</evidence>
<dbReference type="GO" id="GO:0008270">
    <property type="term" value="F:zinc ion binding"/>
    <property type="evidence" value="ECO:0007669"/>
    <property type="project" value="UniProtKB-KW"/>
</dbReference>
<feature type="domain" description="CW-type" evidence="7">
    <location>
        <begin position="429"/>
        <end position="489"/>
    </location>
</feature>
<dbReference type="FunFam" id="3.30.40.100:FF:000005">
    <property type="entry name" value="uncharacterized protein LOC106759733 isoform X4"/>
    <property type="match status" value="1"/>
</dbReference>
<keyword evidence="3" id="KW-0862">Zinc</keyword>
<dbReference type="GO" id="GO:0006338">
    <property type="term" value="P:chromatin remodeling"/>
    <property type="evidence" value="ECO:0007669"/>
    <property type="project" value="InterPro"/>
</dbReference>
<dbReference type="PANTHER" id="PTHR46510">
    <property type="entry name" value="BROMODOMAIN ADJACENT TO ZINC FINGER DOMAIN PROTEIN 1A"/>
    <property type="match status" value="1"/>
</dbReference>
<feature type="compositionally biased region" description="Basic and acidic residues" evidence="5">
    <location>
        <begin position="399"/>
        <end position="413"/>
    </location>
</feature>
<organism evidence="8 9">
    <name type="scientific">Rhamnella rubrinervis</name>
    <dbReference type="NCBI Taxonomy" id="2594499"/>
    <lineage>
        <taxon>Eukaryota</taxon>
        <taxon>Viridiplantae</taxon>
        <taxon>Streptophyta</taxon>
        <taxon>Embryophyta</taxon>
        <taxon>Tracheophyta</taxon>
        <taxon>Spermatophyta</taxon>
        <taxon>Magnoliopsida</taxon>
        <taxon>eudicotyledons</taxon>
        <taxon>Gunneridae</taxon>
        <taxon>Pentapetalae</taxon>
        <taxon>rosids</taxon>
        <taxon>fabids</taxon>
        <taxon>Rosales</taxon>
        <taxon>Rhamnaceae</taxon>
        <taxon>rhamnoid group</taxon>
        <taxon>Rhamneae</taxon>
        <taxon>Rhamnella</taxon>
    </lineage>
</organism>
<dbReference type="OrthoDB" id="787137at2759"/>
<dbReference type="Gene3D" id="3.30.40.100">
    <property type="match status" value="1"/>
</dbReference>
<comment type="caution">
    <text evidence="8">The sequence shown here is derived from an EMBL/GenBank/DDBJ whole genome shotgun (WGS) entry which is preliminary data.</text>
</comment>
<dbReference type="GO" id="GO:0031445">
    <property type="term" value="P:regulation of heterochromatin formation"/>
    <property type="evidence" value="ECO:0007669"/>
    <property type="project" value="TreeGrafter"/>
</dbReference>
<accession>A0A8K0HID5</accession>
<dbReference type="InterPro" id="IPR011124">
    <property type="entry name" value="Znf_CW"/>
</dbReference>
<proteinExistence type="predicted"/>
<dbReference type="AlphaFoldDB" id="A0A8K0HID5"/>
<evidence type="ECO:0000313" key="9">
    <source>
        <dbReference type="Proteomes" id="UP000796880"/>
    </source>
</evidence>
<dbReference type="InterPro" id="IPR013083">
    <property type="entry name" value="Znf_RING/FYVE/PHD"/>
</dbReference>
<dbReference type="PROSITE" id="PS51050">
    <property type="entry name" value="ZF_CW"/>
    <property type="match status" value="1"/>
</dbReference>
<evidence type="ECO:0000256" key="3">
    <source>
        <dbReference type="ARBA" id="ARBA00022833"/>
    </source>
</evidence>
<keyword evidence="9" id="KW-1185">Reference proteome</keyword>
<evidence type="ECO:0000256" key="4">
    <source>
        <dbReference type="PROSITE-ProRule" id="PRU00146"/>
    </source>
</evidence>
<keyword evidence="2 4" id="KW-0863">Zinc-finger</keyword>
<evidence type="ECO:0000256" key="2">
    <source>
        <dbReference type="ARBA" id="ARBA00022771"/>
    </source>
</evidence>
<sequence>MLIQSFLPSPIEAALFCVSDHGKQDLLCDSMRGTEIAQMCSKCNDQSYDGCRKIGLLTEEERNADSSFSLSFPSSPQLSTVSAMSESYLHNLVYKRRKVRGNTAFILSEKLPVQEITRRSGDCVSVVSSGAPLVATRGQNLGPHVEHEIQVAQAPVLSPPLGNSEPHVPKSEFVYGYSVGEALGNKAPKCSGQRILEVDSVNDSCSSSKSNMEHVLSSMKNEMDETGVCSSSSATVKEDMQEHLSEKDFCISFLRSHGLLEGVCQTRIYASDENVDTSYANKCCRSCKICGHSETTIDMLICDHCEEAFHLSCCNPRVKQIPIGEWFCHSCLKKRYKILKETVNRRSPHITGGVKNVSSGGESNSIMLMLRDTEPYTTGVRVGKGLQAEVPDWSGPINRDADDIGESLEKDPSENISLHDWNSNKPSKPSSIGNWLQCREVVDGVNGTICGKWRRAPLFETQTDKWECFCSFLWDPTHADCAVPQELETEEVLKQLKYIEMVCLSIT</sequence>
<gene>
    <name evidence="8" type="ORF">FNV43_RR03172</name>
</gene>
<dbReference type="InterPro" id="IPR001965">
    <property type="entry name" value="Znf_PHD"/>
</dbReference>
<dbReference type="Proteomes" id="UP000796880">
    <property type="component" value="Unassembled WGS sequence"/>
</dbReference>
<dbReference type="Pfam" id="PF00628">
    <property type="entry name" value="PHD"/>
    <property type="match status" value="1"/>
</dbReference>